<dbReference type="FunFam" id="3.30.200.20:FF:000042">
    <property type="entry name" value="Aurora kinase A"/>
    <property type="match status" value="1"/>
</dbReference>
<evidence type="ECO:0000256" key="13">
    <source>
        <dbReference type="PROSITE-ProRule" id="PRU00103"/>
    </source>
</evidence>
<evidence type="ECO:0000256" key="4">
    <source>
        <dbReference type="ARBA" id="ARBA00022527"/>
    </source>
</evidence>
<dbReference type="GO" id="GO:0007224">
    <property type="term" value="P:smoothened signaling pathway"/>
    <property type="evidence" value="ECO:0007669"/>
    <property type="project" value="TreeGrafter"/>
</dbReference>
<evidence type="ECO:0000256" key="12">
    <source>
        <dbReference type="ARBA" id="ARBA00075375"/>
    </source>
</evidence>
<evidence type="ECO:0000256" key="15">
    <source>
        <dbReference type="SAM" id="MobiDB-lite"/>
    </source>
</evidence>
<dbReference type="GO" id="GO:0005524">
    <property type="term" value="F:ATP binding"/>
    <property type="evidence" value="ECO:0007669"/>
    <property type="project" value="UniProtKB-UniRule"/>
</dbReference>
<dbReference type="InterPro" id="IPR017441">
    <property type="entry name" value="Protein_kinase_ATP_BS"/>
</dbReference>
<dbReference type="Pfam" id="PF00498">
    <property type="entry name" value="FHA"/>
    <property type="match status" value="1"/>
</dbReference>
<keyword evidence="7" id="KW-0418">Kinase</keyword>
<evidence type="ECO:0000259" key="17">
    <source>
        <dbReference type="PROSITE" id="PS50011"/>
    </source>
</evidence>
<feature type="domain" description="Protein kinase" evidence="17">
    <location>
        <begin position="4"/>
        <end position="254"/>
    </location>
</feature>
<dbReference type="CDD" id="cd14002">
    <property type="entry name" value="STKc_STK36"/>
    <property type="match status" value="1"/>
</dbReference>
<evidence type="ECO:0000259" key="16">
    <source>
        <dbReference type="PROSITE" id="PS50006"/>
    </source>
</evidence>
<feature type="binding site" evidence="14">
    <location>
        <position position="33"/>
    </location>
    <ligand>
        <name>ATP</name>
        <dbReference type="ChEBI" id="CHEBI:30616"/>
    </ligand>
</feature>
<evidence type="ECO:0000256" key="9">
    <source>
        <dbReference type="ARBA" id="ARBA00023212"/>
    </source>
</evidence>
<dbReference type="PROSITE" id="PS00108">
    <property type="entry name" value="PROTEIN_KINASE_ST"/>
    <property type="match status" value="2"/>
</dbReference>
<dbReference type="GO" id="GO:0004674">
    <property type="term" value="F:protein serine/threonine kinase activity"/>
    <property type="evidence" value="ECO:0007669"/>
    <property type="project" value="UniProtKB-KW"/>
</dbReference>
<dbReference type="InterPro" id="IPR000253">
    <property type="entry name" value="FHA_dom"/>
</dbReference>
<evidence type="ECO:0000256" key="3">
    <source>
        <dbReference type="ARBA" id="ARBA00022490"/>
    </source>
</evidence>
<dbReference type="InterPro" id="IPR011009">
    <property type="entry name" value="Kinase-like_dom_sf"/>
</dbReference>
<evidence type="ECO:0000256" key="5">
    <source>
        <dbReference type="ARBA" id="ARBA00022679"/>
    </source>
</evidence>
<evidence type="ECO:0000256" key="1">
    <source>
        <dbReference type="ARBA" id="ARBA00004245"/>
    </source>
</evidence>
<keyword evidence="8 14" id="KW-0067">ATP-binding</keyword>
<dbReference type="EMBL" id="CAJNOJ010000047">
    <property type="protein sequence ID" value="CAF0954260.1"/>
    <property type="molecule type" value="Genomic_DNA"/>
</dbReference>
<evidence type="ECO:0000256" key="10">
    <source>
        <dbReference type="ARBA" id="ARBA00047899"/>
    </source>
</evidence>
<keyword evidence="3" id="KW-0963">Cytoplasm</keyword>
<comment type="catalytic activity">
    <reaction evidence="10">
        <text>L-threonyl-[protein] + ATP = O-phospho-L-threonyl-[protein] + ADP + H(+)</text>
        <dbReference type="Rhea" id="RHEA:46608"/>
        <dbReference type="Rhea" id="RHEA-COMP:11060"/>
        <dbReference type="Rhea" id="RHEA-COMP:11605"/>
        <dbReference type="ChEBI" id="CHEBI:15378"/>
        <dbReference type="ChEBI" id="CHEBI:30013"/>
        <dbReference type="ChEBI" id="CHEBI:30616"/>
        <dbReference type="ChEBI" id="CHEBI:61977"/>
        <dbReference type="ChEBI" id="CHEBI:456216"/>
        <dbReference type="EC" id="2.7.11.1"/>
    </reaction>
</comment>
<evidence type="ECO:0000256" key="11">
    <source>
        <dbReference type="ARBA" id="ARBA00048679"/>
    </source>
</evidence>
<dbReference type="InterPro" id="IPR000719">
    <property type="entry name" value="Prot_kinase_dom"/>
</dbReference>
<evidence type="ECO:0000256" key="14">
    <source>
        <dbReference type="PROSITE-ProRule" id="PRU10141"/>
    </source>
</evidence>
<keyword evidence="4" id="KW-0723">Serine/threonine-protein kinase</keyword>
<dbReference type="PANTHER" id="PTHR22983:SF6">
    <property type="entry name" value="SERINE_THREONINE-PROTEIN KINASE 36"/>
    <property type="match status" value="1"/>
</dbReference>
<feature type="compositionally biased region" description="Basic and acidic residues" evidence="15">
    <location>
        <begin position="304"/>
        <end position="324"/>
    </location>
</feature>
<dbReference type="PROSITE" id="PS50011">
    <property type="entry name" value="PROTEIN_KINASE_DOM"/>
    <property type="match status" value="2"/>
</dbReference>
<feature type="binding site" evidence="14">
    <location>
        <position position="1451"/>
    </location>
    <ligand>
        <name>ATP</name>
        <dbReference type="ChEBI" id="CHEBI:30616"/>
    </ligand>
</feature>
<evidence type="ECO:0000256" key="7">
    <source>
        <dbReference type="ARBA" id="ARBA00022777"/>
    </source>
</evidence>
<dbReference type="InterPro" id="IPR021133">
    <property type="entry name" value="HEAT_type_2"/>
</dbReference>
<dbReference type="Gene3D" id="2.60.200.20">
    <property type="match status" value="1"/>
</dbReference>
<proteinExistence type="predicted"/>
<keyword evidence="6 14" id="KW-0547">Nucleotide-binding</keyword>
<dbReference type="SUPFAM" id="SSF49879">
    <property type="entry name" value="SMAD/FHA domain"/>
    <property type="match status" value="1"/>
</dbReference>
<dbReference type="GO" id="GO:0005737">
    <property type="term" value="C:cytoplasm"/>
    <property type="evidence" value="ECO:0007669"/>
    <property type="project" value="UniProtKB-ARBA"/>
</dbReference>
<dbReference type="PANTHER" id="PTHR22983">
    <property type="entry name" value="PROTEIN KINASE RELATED"/>
    <property type="match status" value="1"/>
</dbReference>
<dbReference type="FunFam" id="1.10.510.10:FF:000292">
    <property type="entry name" value="Serine/threonine-protein kinase 36"/>
    <property type="match status" value="1"/>
</dbReference>
<comment type="subcellular location">
    <subcellularLocation>
        <location evidence="1">Cytoplasm</location>
        <location evidence="1">Cytoskeleton</location>
    </subcellularLocation>
</comment>
<comment type="catalytic activity">
    <reaction evidence="11">
        <text>L-seryl-[protein] + ATP = O-phospho-L-seryl-[protein] + ADP + H(+)</text>
        <dbReference type="Rhea" id="RHEA:17989"/>
        <dbReference type="Rhea" id="RHEA-COMP:9863"/>
        <dbReference type="Rhea" id="RHEA-COMP:11604"/>
        <dbReference type="ChEBI" id="CHEBI:15378"/>
        <dbReference type="ChEBI" id="CHEBI:29999"/>
        <dbReference type="ChEBI" id="CHEBI:30616"/>
        <dbReference type="ChEBI" id="CHEBI:83421"/>
        <dbReference type="ChEBI" id="CHEBI:456216"/>
        <dbReference type="EC" id="2.7.11.1"/>
    </reaction>
</comment>
<dbReference type="Gene3D" id="1.25.10.10">
    <property type="entry name" value="Leucine-rich Repeat Variant"/>
    <property type="match status" value="1"/>
</dbReference>
<accession>A0A814DDD3</accession>
<dbReference type="SUPFAM" id="SSF56112">
    <property type="entry name" value="Protein kinase-like (PK-like)"/>
    <property type="match status" value="2"/>
</dbReference>
<reference evidence="18" key="1">
    <citation type="submission" date="2021-02" db="EMBL/GenBank/DDBJ databases">
        <authorList>
            <person name="Nowell W R."/>
        </authorList>
    </citation>
    <scope>NUCLEOTIDE SEQUENCE</scope>
</reference>
<evidence type="ECO:0000256" key="2">
    <source>
        <dbReference type="ARBA" id="ARBA00012513"/>
    </source>
</evidence>
<feature type="region of interest" description="Disordered" evidence="15">
    <location>
        <begin position="267"/>
        <end position="358"/>
    </location>
</feature>
<dbReference type="InterPro" id="IPR008271">
    <property type="entry name" value="Ser/Thr_kinase_AS"/>
</dbReference>
<dbReference type="SMART" id="SM00240">
    <property type="entry name" value="FHA"/>
    <property type="match status" value="1"/>
</dbReference>
<keyword evidence="5" id="KW-0808">Transferase</keyword>
<feature type="compositionally biased region" description="Pro residues" evidence="15">
    <location>
        <begin position="341"/>
        <end position="355"/>
    </location>
</feature>
<dbReference type="SUPFAM" id="SSF48371">
    <property type="entry name" value="ARM repeat"/>
    <property type="match status" value="1"/>
</dbReference>
<dbReference type="Proteomes" id="UP000663852">
    <property type="component" value="Unassembled WGS sequence"/>
</dbReference>
<feature type="repeat" description="HEAT" evidence="13">
    <location>
        <begin position="1178"/>
        <end position="1216"/>
    </location>
</feature>
<dbReference type="EC" id="2.7.11.1" evidence="2"/>
<comment type="caution">
    <text evidence="18">The sequence shown here is derived from an EMBL/GenBank/DDBJ whole genome shotgun (WGS) entry which is preliminary data.</text>
</comment>
<protein>
    <recommendedName>
        <fullName evidence="2">non-specific serine/threonine protein kinase</fullName>
        <ecNumber evidence="2">2.7.11.1</ecNumber>
    </recommendedName>
    <alternativeName>
        <fullName evidence="12">Fused homolog</fullName>
    </alternativeName>
</protein>
<dbReference type="PROSITE" id="PS50006">
    <property type="entry name" value="FHA_DOMAIN"/>
    <property type="match status" value="1"/>
</dbReference>
<dbReference type="InterPro" id="IPR008984">
    <property type="entry name" value="SMAD_FHA_dom_sf"/>
</dbReference>
<sequence>MDKYMIISPIGEGSFAKVYRAREKFTGRDVALKFISKLGKSEKDLNFLRQEIEILRRMKHENIVEMIDSFETSNEIVVVTERGLADLFQLLEDDVSLPEETVQKIACQLVSALYYLHSHRILHRDMKPQNILIFPAGKVKLCDFGFARNMTMDTMVLTSIKGTPLYMCPELVDEKPYDHSADLWALGCILYEVYHGKPPFFTNNVFHLIKMIGKESVKWPKSISSDMRSFLEGLLTKDSTQRLTWPDLLQHPFVRTGVKVPTLTESIVGPLTQPPTEEQRILKQQQIKAKGVSRGPSKLLSKFMPEEHRKQEAQKSPGNKDKTPKKTKANTPQKPEVQPHAPAPQIQPPPPPSQPPVLVAEPVVNKSALIADSLASQEDKFVSARENPQTARSVEEQEIEQYAEQIESMSNEQIMALLQHPPFVKLFQTVPTTILAKLLECTLNGASFYRNTMKIIRFTLQAEIDPHLAISFMNTIHTPDLPLKHLKAILEHPTIRKEPWFAHVLYDILIILRLWFELITAYTLQQLDEDQCQFYLDMSHEFLEQVAAVLTVASSLDLTICCEALMILIILCESYEDASPVLCQAWYDPIRLDKCQIWSAIAQLITMTFKAESSNAEIHSETIMYTVATIAALTYPSQCLPDELFEAKIKVANSFALKLLDSNYVPFRDAWLGQFHTPKCSSNILKALYGMCLSTSRFSAFIFDSSFVSSELIGLLHGQITTEESDVDEAIELSIHISTVLIKQIILQYDNNTRIDLRNPPLIKEDRKLEKLQPITTHIAQLALTSQVLPQRAACALHLVHAILCGMKFALNFEEYIDGLSAVFVQSECDFIVRFPFQHGLLDGLIMLVFHIVQMDPQKAVGSLIDSGLFHILWQQVRAAFHSLHRNETDEETMMVITPDWIVISRDGIHQLLQLTLELFLQRMHKCLSLLIQLDSVIFESLSMMLSKELIEQLDIKSSNSLTTEVVTLICNIFMFPFSIETSETFLERTLELCHRYDIIQKLLWVTMTHLPTDRVEVPIGLVAQLSYYQETARKTISQMLMEDVQLCQFYANVLYGSNESEFILCDTFFTFTNLIKATESVVPSLSDILSGPQNDFDVLKRALSGSNLTKAKCCFLMGHMTKSSRTFCTVLKAHPDVLDLLRQCCFEEDSHVRKMAFFVLGNFISTNEILYEYVDELAPFLVQALNDTISKIRSHAVNTLGFLARYRLSDRLIELKVAEKLLDVACHDTHVTVQEFALRVLKQMLKHERAKQILQECNAVDKLSNLLSNLCAQIENNQYSEVDGKQHFIVMTSFSSIPWGYLEPINNIYPRGVLTKPSYTIGRHPTECDIILDSKELRQHEYFIHLSSKHFLVECTDNGRSIYFRDVSRNGCYIDGDLIHHSKILLQNSEHVISLALKENRAYRFIRLSGLFDVINLDERYLKANLLGSGSFANVYRAISHVTNTRRAIKIINKDQCERQIGPGFSKYLYREVSIHGSVDHPCILRRFDVYHEKSDLYVEMEYAAGGALLDRIHKTYIMDEDECKFIFYQIGCALAYLHRLKIVHRDIKPANVLLMSNERETVAKLSDFGVAKYVYASSRYLNTTIAGTQQFMAPEVQFQTGHSTNADVWSFGMTLLNAYVGDTVFRLRGIRALNSVSHTKKDLKEIITKTLEKNTYARPDMSQLFRYSWFRDSTCFERIQKLVHAQTGYTVGKAHRIVSFLSTTARLNTKQQRLCPLYK</sequence>
<name>A0A814DDD3_ADIRI</name>
<dbReference type="InterPro" id="IPR011989">
    <property type="entry name" value="ARM-like"/>
</dbReference>
<dbReference type="InterPro" id="IPR016024">
    <property type="entry name" value="ARM-type_fold"/>
</dbReference>
<dbReference type="Gene3D" id="1.10.510.10">
    <property type="entry name" value="Transferase(Phosphotransferase) domain 1"/>
    <property type="match status" value="2"/>
</dbReference>
<dbReference type="Pfam" id="PF00069">
    <property type="entry name" value="Pkinase"/>
    <property type="match status" value="2"/>
</dbReference>
<evidence type="ECO:0000256" key="6">
    <source>
        <dbReference type="ARBA" id="ARBA00022741"/>
    </source>
</evidence>
<feature type="domain" description="FHA" evidence="16">
    <location>
        <begin position="1320"/>
        <end position="1380"/>
    </location>
</feature>
<evidence type="ECO:0000256" key="8">
    <source>
        <dbReference type="ARBA" id="ARBA00022840"/>
    </source>
</evidence>
<feature type="domain" description="Protein kinase" evidence="17">
    <location>
        <begin position="1422"/>
        <end position="1672"/>
    </location>
</feature>
<dbReference type="PROSITE" id="PS50077">
    <property type="entry name" value="HEAT_REPEAT"/>
    <property type="match status" value="1"/>
</dbReference>
<dbReference type="PROSITE" id="PS00107">
    <property type="entry name" value="PROTEIN_KINASE_ATP"/>
    <property type="match status" value="2"/>
</dbReference>
<evidence type="ECO:0000313" key="18">
    <source>
        <dbReference type="EMBL" id="CAF0954260.1"/>
    </source>
</evidence>
<gene>
    <name evidence="18" type="ORF">EDS130_LOCUS12507</name>
</gene>
<dbReference type="SMART" id="SM00220">
    <property type="entry name" value="S_TKc"/>
    <property type="match status" value="2"/>
</dbReference>
<evidence type="ECO:0000313" key="19">
    <source>
        <dbReference type="Proteomes" id="UP000663852"/>
    </source>
</evidence>
<organism evidence="18 19">
    <name type="scientific">Adineta ricciae</name>
    <name type="common">Rotifer</name>
    <dbReference type="NCBI Taxonomy" id="249248"/>
    <lineage>
        <taxon>Eukaryota</taxon>
        <taxon>Metazoa</taxon>
        <taxon>Spiralia</taxon>
        <taxon>Gnathifera</taxon>
        <taxon>Rotifera</taxon>
        <taxon>Eurotatoria</taxon>
        <taxon>Bdelloidea</taxon>
        <taxon>Adinetida</taxon>
        <taxon>Adinetidae</taxon>
        <taxon>Adineta</taxon>
    </lineage>
</organism>
<dbReference type="OrthoDB" id="266718at2759"/>
<keyword evidence="9" id="KW-0206">Cytoskeleton</keyword>
<dbReference type="GO" id="GO:0005856">
    <property type="term" value="C:cytoskeleton"/>
    <property type="evidence" value="ECO:0007669"/>
    <property type="project" value="UniProtKB-SubCell"/>
</dbReference>